<dbReference type="InterPro" id="IPR001806">
    <property type="entry name" value="Small_GTPase"/>
</dbReference>
<evidence type="ECO:0000313" key="5">
    <source>
        <dbReference type="EMBL" id="MFH4977562.1"/>
    </source>
</evidence>
<evidence type="ECO:0000256" key="1">
    <source>
        <dbReference type="ARBA" id="ARBA00006270"/>
    </source>
</evidence>
<proteinExistence type="inferred from homology"/>
<evidence type="ECO:0000256" key="4">
    <source>
        <dbReference type="ARBA" id="ARBA00023289"/>
    </source>
</evidence>
<comment type="similarity">
    <text evidence="1">Belongs to the small GTPase superfamily. Rab family.</text>
</comment>
<evidence type="ECO:0000256" key="2">
    <source>
        <dbReference type="ARBA" id="ARBA00022741"/>
    </source>
</evidence>
<protein>
    <submittedName>
        <fullName evidence="5">Uncharacterized protein</fullName>
    </submittedName>
</protein>
<reference evidence="5 6" key="1">
    <citation type="submission" date="2024-08" db="EMBL/GenBank/DDBJ databases">
        <title>Gnathostoma spinigerum genome.</title>
        <authorList>
            <person name="Gonzalez-Bertolin B."/>
            <person name="Monzon S."/>
            <person name="Zaballos A."/>
            <person name="Jimenez P."/>
            <person name="Dekumyoy P."/>
            <person name="Varona S."/>
            <person name="Cuesta I."/>
            <person name="Sumanam S."/>
            <person name="Adisakwattana P."/>
            <person name="Gasser R.B."/>
            <person name="Hernandez-Gonzalez A."/>
            <person name="Young N.D."/>
            <person name="Perteguer M.J."/>
        </authorList>
    </citation>
    <scope>NUCLEOTIDE SEQUENCE [LARGE SCALE GENOMIC DNA]</scope>
    <source>
        <strain evidence="5">AL3</strain>
        <tissue evidence="5">Liver</tissue>
    </source>
</reference>
<dbReference type="PROSITE" id="PS51421">
    <property type="entry name" value="RAS"/>
    <property type="match status" value="1"/>
</dbReference>
<keyword evidence="3" id="KW-0342">GTP-binding</keyword>
<dbReference type="Proteomes" id="UP001608902">
    <property type="component" value="Unassembled WGS sequence"/>
</dbReference>
<dbReference type="InterPro" id="IPR027417">
    <property type="entry name" value="P-loop_NTPase"/>
</dbReference>
<name>A0ABD6EE61_9BILA</name>
<dbReference type="Gene3D" id="3.40.50.300">
    <property type="entry name" value="P-loop containing nucleotide triphosphate hydrolases"/>
    <property type="match status" value="1"/>
</dbReference>
<evidence type="ECO:0000313" key="6">
    <source>
        <dbReference type="Proteomes" id="UP001608902"/>
    </source>
</evidence>
<sequence length="119" mass="13125">MTCRQSFESLPRWIDDVSKFAAPNVSKVLIATKADLESERVVDSSEAAELARAYGICMFLETSAKSNLNVDLAFFKLACQLKSQYESGVCLETSNNVFRLSAQGVSPISSKWSSCCHFL</sequence>
<dbReference type="PANTHER" id="PTHR47980">
    <property type="entry name" value="LD44762P"/>
    <property type="match status" value="1"/>
</dbReference>
<dbReference type="AlphaFoldDB" id="A0ABD6EE61"/>
<dbReference type="Pfam" id="PF00071">
    <property type="entry name" value="Ras"/>
    <property type="match status" value="1"/>
</dbReference>
<dbReference type="SUPFAM" id="SSF52540">
    <property type="entry name" value="P-loop containing nucleoside triphosphate hydrolases"/>
    <property type="match status" value="1"/>
</dbReference>
<dbReference type="EMBL" id="JBGFUD010002400">
    <property type="protein sequence ID" value="MFH4977562.1"/>
    <property type="molecule type" value="Genomic_DNA"/>
</dbReference>
<keyword evidence="4" id="KW-0449">Lipoprotein</keyword>
<evidence type="ECO:0000256" key="3">
    <source>
        <dbReference type="ARBA" id="ARBA00023134"/>
    </source>
</evidence>
<dbReference type="GO" id="GO:0005525">
    <property type="term" value="F:GTP binding"/>
    <property type="evidence" value="ECO:0007669"/>
    <property type="project" value="UniProtKB-KW"/>
</dbReference>
<accession>A0ABD6EE61</accession>
<comment type="caution">
    <text evidence="5">The sequence shown here is derived from an EMBL/GenBank/DDBJ whole genome shotgun (WGS) entry which is preliminary data.</text>
</comment>
<organism evidence="5 6">
    <name type="scientific">Gnathostoma spinigerum</name>
    <dbReference type="NCBI Taxonomy" id="75299"/>
    <lineage>
        <taxon>Eukaryota</taxon>
        <taxon>Metazoa</taxon>
        <taxon>Ecdysozoa</taxon>
        <taxon>Nematoda</taxon>
        <taxon>Chromadorea</taxon>
        <taxon>Rhabditida</taxon>
        <taxon>Spirurina</taxon>
        <taxon>Gnathostomatomorpha</taxon>
        <taxon>Gnathostomatoidea</taxon>
        <taxon>Gnathostomatidae</taxon>
        <taxon>Gnathostoma</taxon>
    </lineage>
</organism>
<dbReference type="PRINTS" id="PR00449">
    <property type="entry name" value="RASTRNSFRMNG"/>
</dbReference>
<keyword evidence="6" id="KW-1185">Reference proteome</keyword>
<dbReference type="SMART" id="SM00175">
    <property type="entry name" value="RAB"/>
    <property type="match status" value="1"/>
</dbReference>
<gene>
    <name evidence="5" type="ORF">AB6A40_004271</name>
</gene>
<dbReference type="InterPro" id="IPR050305">
    <property type="entry name" value="Small_GTPase_Rab"/>
</dbReference>
<keyword evidence="2" id="KW-0547">Nucleotide-binding</keyword>
<dbReference type="SMART" id="SM00173">
    <property type="entry name" value="RAS"/>
    <property type="match status" value="1"/>
</dbReference>
<dbReference type="PROSITE" id="PS51419">
    <property type="entry name" value="RAB"/>
    <property type="match status" value="1"/>
</dbReference>
<keyword evidence="4" id="KW-0636">Prenylation</keyword>